<organism evidence="1 2">
    <name type="scientific">Mucilaginibacter jinjuensis</name>
    <dbReference type="NCBI Taxonomy" id="1176721"/>
    <lineage>
        <taxon>Bacteria</taxon>
        <taxon>Pseudomonadati</taxon>
        <taxon>Bacteroidota</taxon>
        <taxon>Sphingobacteriia</taxon>
        <taxon>Sphingobacteriales</taxon>
        <taxon>Sphingobacteriaceae</taxon>
        <taxon>Mucilaginibacter</taxon>
    </lineage>
</organism>
<dbReference type="RefSeq" id="WP_273632393.1">
    <property type="nucleotide sequence ID" value="NZ_CP117167.1"/>
</dbReference>
<dbReference type="InterPro" id="IPR008323">
    <property type="entry name" value="UCP033563"/>
</dbReference>
<evidence type="ECO:0000313" key="2">
    <source>
        <dbReference type="Proteomes" id="UP001216139"/>
    </source>
</evidence>
<name>A0ABY7TC39_9SPHI</name>
<dbReference type="Proteomes" id="UP001216139">
    <property type="component" value="Chromosome"/>
</dbReference>
<protein>
    <submittedName>
        <fullName evidence="1">DUF1015 family protein</fullName>
    </submittedName>
</protein>
<dbReference type="PANTHER" id="PTHR36454">
    <property type="entry name" value="LMO2823 PROTEIN"/>
    <property type="match status" value="1"/>
</dbReference>
<proteinExistence type="predicted"/>
<dbReference type="EMBL" id="CP117167">
    <property type="protein sequence ID" value="WCT14084.1"/>
    <property type="molecule type" value="Genomic_DNA"/>
</dbReference>
<reference evidence="1 2" key="1">
    <citation type="submission" date="2023-02" db="EMBL/GenBank/DDBJ databases">
        <title>Genome sequence of Mucilaginibacter jinjuensis strain KACC 16571.</title>
        <authorList>
            <person name="Kim S."/>
            <person name="Heo J."/>
            <person name="Kwon S.-W."/>
        </authorList>
    </citation>
    <scope>NUCLEOTIDE SEQUENCE [LARGE SCALE GENOMIC DNA]</scope>
    <source>
        <strain evidence="1 2">KACC 16571</strain>
    </source>
</reference>
<keyword evidence="2" id="KW-1185">Reference proteome</keyword>
<evidence type="ECO:0000313" key="1">
    <source>
        <dbReference type="EMBL" id="WCT14084.1"/>
    </source>
</evidence>
<dbReference type="PANTHER" id="PTHR36454:SF1">
    <property type="entry name" value="DUF1015 DOMAIN-CONTAINING PROTEIN"/>
    <property type="match status" value="1"/>
</dbReference>
<gene>
    <name evidence="1" type="ORF">PQO05_09070</name>
</gene>
<sequence length="380" mass="41907">MPTIKAFCAYTAFWDADEELIEAGQSLYSRNLSIDRQGKHFQSQQLEAIGKAAFYIYELRAQGESYTGVWALTSFADINNGRIKGCEQKCVDDCGGRTVHRGEDNPDASPVLIAYPADPQIEELIARAKLTTTPKMISLGEQENWLWTVSEPTLMEELVKAFGELGTVFLADGHNRIPGMASVPGPQPNHDELHLVGQSVYLSTLYMAENQLRSLPCHKLLKPGHPINPESILQVIEKNFEIMASPGNMPIEPDRAHRFGLYLDGRWYQLILRQHALNGASFTGRLDGNILYSHILLPTHLLPGSAQGVSHIGGAQALQELTGLLVKDCSLIAFTLYPASLNLIMSVGYTDGTLEPGTNWIEPKIPENVLICNINATMPL</sequence>
<accession>A0ABY7TC39</accession>
<dbReference type="Pfam" id="PF06245">
    <property type="entry name" value="DUF1015"/>
    <property type="match status" value="1"/>
</dbReference>